<dbReference type="PANTHER" id="PTHR35798:SF1">
    <property type="entry name" value="CELL DIVISION PROTEIN SEPF"/>
    <property type="match status" value="1"/>
</dbReference>
<evidence type="ECO:0000313" key="7">
    <source>
        <dbReference type="Proteomes" id="UP001247542"/>
    </source>
</evidence>
<keyword evidence="5" id="KW-0963">Cytoplasm</keyword>
<comment type="caution">
    <text evidence="6">The sequence shown here is derived from an EMBL/GenBank/DDBJ whole genome shotgun (WGS) entry which is preliminary data.</text>
</comment>
<comment type="function">
    <text evidence="4 5">Cell division protein that is part of the divisome complex and is recruited early to the Z-ring. Probably stimulates Z-ring formation, perhaps through the cross-linking of FtsZ protofilaments. Its function overlaps with FtsA.</text>
</comment>
<evidence type="ECO:0000256" key="2">
    <source>
        <dbReference type="ARBA" id="ARBA00023210"/>
    </source>
</evidence>
<comment type="similarity">
    <text evidence="5">Belongs to the SepF family.</text>
</comment>
<evidence type="ECO:0000313" key="6">
    <source>
        <dbReference type="EMBL" id="MDT3768100.1"/>
    </source>
</evidence>
<accession>A0ABU3ICJ5</accession>
<dbReference type="Gene3D" id="3.30.110.150">
    <property type="entry name" value="SepF-like protein"/>
    <property type="match status" value="1"/>
</dbReference>
<dbReference type="Pfam" id="PF04472">
    <property type="entry name" value="SepF"/>
    <property type="match status" value="1"/>
</dbReference>
<reference evidence="6 7" key="1">
    <citation type="submission" date="2023-06" db="EMBL/GenBank/DDBJ databases">
        <title>Draft genome sequence of Gleimia hominis type strain CCUG 57540T.</title>
        <authorList>
            <person name="Salva-Serra F."/>
            <person name="Cardew S."/>
            <person name="Jensie Markopoulos S."/>
            <person name="Ohlen M."/>
            <person name="Inganas E."/>
            <person name="Svensson-Stadler L."/>
            <person name="Moore E.R.B."/>
        </authorList>
    </citation>
    <scope>NUCLEOTIDE SEQUENCE [LARGE SCALE GENOMIC DNA]</scope>
    <source>
        <strain evidence="6 7">CCUG 57540</strain>
    </source>
</reference>
<evidence type="ECO:0000256" key="5">
    <source>
        <dbReference type="HAMAP-Rule" id="MF_01197"/>
    </source>
</evidence>
<dbReference type="Proteomes" id="UP001247542">
    <property type="component" value="Unassembled WGS sequence"/>
</dbReference>
<comment type="subcellular location">
    <subcellularLocation>
        <location evidence="5">Cytoplasm</location>
    </subcellularLocation>
    <text evidence="5">Localizes to the division site, in a FtsZ-dependent manner.</text>
</comment>
<dbReference type="InterPro" id="IPR007561">
    <property type="entry name" value="Cell_div_SepF/SepF-rel"/>
</dbReference>
<evidence type="ECO:0000256" key="3">
    <source>
        <dbReference type="ARBA" id="ARBA00023306"/>
    </source>
</evidence>
<keyword evidence="1 5" id="KW-0132">Cell division</keyword>
<comment type="subunit">
    <text evidence="5">Homodimer. Interacts with FtsZ.</text>
</comment>
<evidence type="ECO:0000256" key="1">
    <source>
        <dbReference type="ARBA" id="ARBA00022618"/>
    </source>
</evidence>
<keyword evidence="2 5" id="KW-0717">Septation</keyword>
<dbReference type="RefSeq" id="WP_313274491.1">
    <property type="nucleotide sequence ID" value="NZ_JASXSX010000005.1"/>
</dbReference>
<protein>
    <recommendedName>
        <fullName evidence="5">Cell division protein SepF</fullName>
    </recommendedName>
</protein>
<proteinExistence type="inferred from homology"/>
<sequence length="145" mass="16086">MSGALNQVMAKMGWRSYSDEEPEYYEDEAAYEPEEEYEPMTVLPRPEVVSSKQPDLSRIKTVRPASYEDARTIGEAFRDGIPVIVNLAGMSETESRRIVDFCAGLTFGLRGEIEVVGGEVLLLSPESVKIENDAVKASRSSSIFD</sequence>
<evidence type="ECO:0000256" key="4">
    <source>
        <dbReference type="ARBA" id="ARBA00044936"/>
    </source>
</evidence>
<dbReference type="InterPro" id="IPR038594">
    <property type="entry name" value="SepF-like_sf"/>
</dbReference>
<gene>
    <name evidence="5" type="primary">sepF</name>
    <name evidence="6" type="ORF">QS713_08520</name>
</gene>
<dbReference type="HAMAP" id="MF_01197">
    <property type="entry name" value="SepF"/>
    <property type="match status" value="1"/>
</dbReference>
<name>A0ABU3ICJ5_9ACTO</name>
<dbReference type="EMBL" id="JASXSX010000005">
    <property type="protein sequence ID" value="MDT3768100.1"/>
    <property type="molecule type" value="Genomic_DNA"/>
</dbReference>
<dbReference type="GO" id="GO:0051301">
    <property type="term" value="P:cell division"/>
    <property type="evidence" value="ECO:0007669"/>
    <property type="project" value="UniProtKB-KW"/>
</dbReference>
<keyword evidence="3 5" id="KW-0131">Cell cycle</keyword>
<organism evidence="6 7">
    <name type="scientific">Gleimia hominis</name>
    <dbReference type="NCBI Taxonomy" id="595468"/>
    <lineage>
        <taxon>Bacteria</taxon>
        <taxon>Bacillati</taxon>
        <taxon>Actinomycetota</taxon>
        <taxon>Actinomycetes</taxon>
        <taxon>Actinomycetales</taxon>
        <taxon>Actinomycetaceae</taxon>
        <taxon>Gleimia</taxon>
    </lineage>
</organism>
<dbReference type="InterPro" id="IPR023052">
    <property type="entry name" value="Cell_div_SepF"/>
</dbReference>
<keyword evidence="7" id="KW-1185">Reference proteome</keyword>
<dbReference type="PANTHER" id="PTHR35798">
    <property type="entry name" value="CELL DIVISION PROTEIN SEPF"/>
    <property type="match status" value="1"/>
</dbReference>